<protein>
    <submittedName>
        <fullName evidence="1">Uncharacterized protein</fullName>
    </submittedName>
</protein>
<comment type="caution">
    <text evidence="1">The sequence shown here is derived from an EMBL/GenBank/DDBJ whole genome shotgun (WGS) entry which is preliminary data.</text>
</comment>
<proteinExistence type="predicted"/>
<evidence type="ECO:0000313" key="1">
    <source>
        <dbReference type="EMBL" id="GAA2577652.1"/>
    </source>
</evidence>
<dbReference type="EMBL" id="BAAARI010000011">
    <property type="protein sequence ID" value="GAA2577652.1"/>
    <property type="molecule type" value="Genomic_DNA"/>
</dbReference>
<evidence type="ECO:0000313" key="2">
    <source>
        <dbReference type="Proteomes" id="UP001500274"/>
    </source>
</evidence>
<sequence>MIDPDCRDGKHRACLGNAWDDENDKPTDCGCPCHVEVVDRQWQQAN</sequence>
<organism evidence="1 2">
    <name type="scientific">Microbacterium binotii</name>
    <dbReference type="NCBI Taxonomy" id="462710"/>
    <lineage>
        <taxon>Bacteria</taxon>
        <taxon>Bacillati</taxon>
        <taxon>Actinomycetota</taxon>
        <taxon>Actinomycetes</taxon>
        <taxon>Micrococcales</taxon>
        <taxon>Microbacteriaceae</taxon>
        <taxon>Microbacterium</taxon>
    </lineage>
</organism>
<name>A0ABN3PCG2_9MICO</name>
<gene>
    <name evidence="1" type="ORF">GCM10009862_16200</name>
</gene>
<keyword evidence="2" id="KW-1185">Reference proteome</keyword>
<dbReference type="Proteomes" id="UP001500274">
    <property type="component" value="Unassembled WGS sequence"/>
</dbReference>
<reference evidence="1 2" key="1">
    <citation type="journal article" date="2019" name="Int. J. Syst. Evol. Microbiol.">
        <title>The Global Catalogue of Microorganisms (GCM) 10K type strain sequencing project: providing services to taxonomists for standard genome sequencing and annotation.</title>
        <authorList>
            <consortium name="The Broad Institute Genomics Platform"/>
            <consortium name="The Broad Institute Genome Sequencing Center for Infectious Disease"/>
            <person name="Wu L."/>
            <person name="Ma J."/>
        </authorList>
    </citation>
    <scope>NUCLEOTIDE SEQUENCE [LARGE SCALE GENOMIC DNA]</scope>
    <source>
        <strain evidence="1 2">JCM 16365</strain>
    </source>
</reference>
<accession>A0ABN3PCG2</accession>